<dbReference type="Pfam" id="PF08241">
    <property type="entry name" value="Methyltransf_11"/>
    <property type="match status" value="1"/>
</dbReference>
<accession>A0A955LL44</accession>
<reference evidence="3" key="1">
    <citation type="submission" date="2020-04" db="EMBL/GenBank/DDBJ databases">
        <authorList>
            <person name="Zhang T."/>
        </authorList>
    </citation>
    <scope>NUCLEOTIDE SEQUENCE</scope>
    <source>
        <strain evidence="3">HKST-UBA03</strain>
    </source>
</reference>
<keyword evidence="3" id="KW-0808">Transferase</keyword>
<evidence type="ECO:0000259" key="2">
    <source>
        <dbReference type="Pfam" id="PF08241"/>
    </source>
</evidence>
<reference evidence="3" key="2">
    <citation type="journal article" date="2021" name="Microbiome">
        <title>Successional dynamics and alternative stable states in a saline activated sludge microbial community over 9 years.</title>
        <authorList>
            <person name="Wang Y."/>
            <person name="Ye J."/>
            <person name="Ju F."/>
            <person name="Liu L."/>
            <person name="Boyd J.A."/>
            <person name="Deng Y."/>
            <person name="Parks D.H."/>
            <person name="Jiang X."/>
            <person name="Yin X."/>
            <person name="Woodcroft B.J."/>
            <person name="Tyson G.W."/>
            <person name="Hugenholtz P."/>
            <person name="Polz M.F."/>
            <person name="Zhang T."/>
        </authorList>
    </citation>
    <scope>NUCLEOTIDE SEQUENCE</scope>
    <source>
        <strain evidence="3">HKST-UBA03</strain>
    </source>
</reference>
<evidence type="ECO:0000313" key="4">
    <source>
        <dbReference type="Proteomes" id="UP000751518"/>
    </source>
</evidence>
<comment type="caution">
    <text evidence="3">The sequence shown here is derived from an EMBL/GenBank/DDBJ whole genome shotgun (WGS) entry which is preliminary data.</text>
</comment>
<dbReference type="PANTHER" id="PTHR43591">
    <property type="entry name" value="METHYLTRANSFERASE"/>
    <property type="match status" value="1"/>
</dbReference>
<dbReference type="GO" id="GO:0008757">
    <property type="term" value="F:S-adenosylmethionine-dependent methyltransferase activity"/>
    <property type="evidence" value="ECO:0007669"/>
    <property type="project" value="InterPro"/>
</dbReference>
<keyword evidence="1" id="KW-0812">Transmembrane</keyword>
<keyword evidence="1" id="KW-1133">Transmembrane helix</keyword>
<dbReference type="GO" id="GO:0032259">
    <property type="term" value="P:methylation"/>
    <property type="evidence" value="ECO:0007669"/>
    <property type="project" value="UniProtKB-KW"/>
</dbReference>
<dbReference type="InterPro" id="IPR029063">
    <property type="entry name" value="SAM-dependent_MTases_sf"/>
</dbReference>
<protein>
    <submittedName>
        <fullName evidence="3">Class I SAM-dependent methyltransferase</fullName>
    </submittedName>
</protein>
<proteinExistence type="predicted"/>
<feature type="domain" description="Methyltransferase type 11" evidence="2">
    <location>
        <begin position="44"/>
        <end position="140"/>
    </location>
</feature>
<feature type="transmembrane region" description="Helical" evidence="1">
    <location>
        <begin position="220"/>
        <end position="240"/>
    </location>
</feature>
<keyword evidence="3" id="KW-0489">Methyltransferase</keyword>
<dbReference type="EMBL" id="JAGQKZ010000065">
    <property type="protein sequence ID" value="MCA9392505.1"/>
    <property type="molecule type" value="Genomic_DNA"/>
</dbReference>
<dbReference type="Gene3D" id="3.40.50.150">
    <property type="entry name" value="Vaccinia Virus protein VP39"/>
    <property type="match status" value="1"/>
</dbReference>
<evidence type="ECO:0000256" key="1">
    <source>
        <dbReference type="SAM" id="Phobius"/>
    </source>
</evidence>
<dbReference type="SUPFAM" id="SSF53335">
    <property type="entry name" value="S-adenosyl-L-methionine-dependent methyltransferases"/>
    <property type="match status" value="1"/>
</dbReference>
<evidence type="ECO:0000313" key="3">
    <source>
        <dbReference type="EMBL" id="MCA9392505.1"/>
    </source>
</evidence>
<keyword evidence="1" id="KW-0472">Membrane</keyword>
<sequence length="255" mass="29265">MAEISDYDRSGYDYTKYWIERQYEDEAEKRALSVMLPQTPGKLLDLGGSFGRLMSVYGLRVKQAVIADYSEKALEVAQKTINEQNINNVSTSKQDAYHMSFADGDFDTVILIRVLHHIENVDELFAEVNRVLKPGGIFVLEMANKMHLKNVFKHLLKFDLGFFNNREPLNLSSTMINNEAGIFYNFHPKTIEEQLKNNGFVVVKKRSVSNLRLPARIKNLLPLTVLMILDTLLTPFFTALNLGPSIWFTLQKRQD</sequence>
<dbReference type="AlphaFoldDB" id="A0A955LL44"/>
<name>A0A955LL44_UNCKA</name>
<organism evidence="3 4">
    <name type="scientific">candidate division WWE3 bacterium</name>
    <dbReference type="NCBI Taxonomy" id="2053526"/>
    <lineage>
        <taxon>Bacteria</taxon>
        <taxon>Katanobacteria</taxon>
    </lineage>
</organism>
<dbReference type="InterPro" id="IPR013216">
    <property type="entry name" value="Methyltransf_11"/>
</dbReference>
<dbReference type="Proteomes" id="UP000751518">
    <property type="component" value="Unassembled WGS sequence"/>
</dbReference>
<dbReference type="CDD" id="cd02440">
    <property type="entry name" value="AdoMet_MTases"/>
    <property type="match status" value="1"/>
</dbReference>
<gene>
    <name evidence="3" type="ORF">KC614_04915</name>
</gene>